<name>A0A4R2KQ81_9RHOB</name>
<dbReference type="OrthoDB" id="7876607at2"/>
<dbReference type="EMBL" id="SLWW01000003">
    <property type="protein sequence ID" value="TCO73059.1"/>
    <property type="molecule type" value="Genomic_DNA"/>
</dbReference>
<accession>A0A4R2KQ81</accession>
<sequence>MVDTDEPDILVGRLAHLAFTRGLSIREMAERCGIPKSSMEGYMRVKGAKRPGVDALIAIANGMDVSIDWLVGRSADSFSPKLSQRDYALQCFRVVDSLLAWLWAQQSKSEGPILAGDRIAGLTRPEIAANAMAAFMEGMREFASNERDAPHRSDFQKLIEQSVAQSETGN</sequence>
<dbReference type="SUPFAM" id="SSF47413">
    <property type="entry name" value="lambda repressor-like DNA-binding domains"/>
    <property type="match status" value="1"/>
</dbReference>
<reference evidence="2 3" key="1">
    <citation type="submission" date="2019-03" db="EMBL/GenBank/DDBJ databases">
        <title>Genomic Encyclopedia of Type Strains, Phase IV (KMG-IV): sequencing the most valuable type-strain genomes for metagenomic binning, comparative biology and taxonomic classification.</title>
        <authorList>
            <person name="Goeker M."/>
        </authorList>
    </citation>
    <scope>NUCLEOTIDE SEQUENCE [LARGE SCALE GENOMIC DNA]</scope>
    <source>
        <strain evidence="2 3">DSM 4868</strain>
    </source>
</reference>
<dbReference type="GO" id="GO:0003677">
    <property type="term" value="F:DNA binding"/>
    <property type="evidence" value="ECO:0007669"/>
    <property type="project" value="InterPro"/>
</dbReference>
<evidence type="ECO:0000259" key="1">
    <source>
        <dbReference type="PROSITE" id="PS50943"/>
    </source>
</evidence>
<gene>
    <name evidence="2" type="ORF">EV655_103288</name>
</gene>
<dbReference type="RefSeq" id="WP_132542664.1">
    <property type="nucleotide sequence ID" value="NZ_SLWW01000003.1"/>
</dbReference>
<dbReference type="CDD" id="cd00093">
    <property type="entry name" value="HTH_XRE"/>
    <property type="match status" value="1"/>
</dbReference>
<evidence type="ECO:0000313" key="2">
    <source>
        <dbReference type="EMBL" id="TCO73059.1"/>
    </source>
</evidence>
<dbReference type="InterPro" id="IPR001387">
    <property type="entry name" value="Cro/C1-type_HTH"/>
</dbReference>
<dbReference type="Proteomes" id="UP000295142">
    <property type="component" value="Unassembled WGS sequence"/>
</dbReference>
<keyword evidence="3" id="KW-1185">Reference proteome</keyword>
<dbReference type="Gene3D" id="1.10.260.40">
    <property type="entry name" value="lambda repressor-like DNA-binding domains"/>
    <property type="match status" value="1"/>
</dbReference>
<dbReference type="PROSITE" id="PS50943">
    <property type="entry name" value="HTH_CROC1"/>
    <property type="match status" value="1"/>
</dbReference>
<dbReference type="InterPro" id="IPR010982">
    <property type="entry name" value="Lambda_DNA-bd_dom_sf"/>
</dbReference>
<protein>
    <recommendedName>
        <fullName evidence="1">HTH cro/C1-type domain-containing protein</fullName>
    </recommendedName>
</protein>
<dbReference type="SMART" id="SM00530">
    <property type="entry name" value="HTH_XRE"/>
    <property type="match status" value="1"/>
</dbReference>
<proteinExistence type="predicted"/>
<dbReference type="AlphaFoldDB" id="A0A4R2KQ81"/>
<organism evidence="2 3">
    <name type="scientific">Rhodovulum euryhalinum</name>
    <dbReference type="NCBI Taxonomy" id="35805"/>
    <lineage>
        <taxon>Bacteria</taxon>
        <taxon>Pseudomonadati</taxon>
        <taxon>Pseudomonadota</taxon>
        <taxon>Alphaproteobacteria</taxon>
        <taxon>Rhodobacterales</taxon>
        <taxon>Paracoccaceae</taxon>
        <taxon>Rhodovulum</taxon>
    </lineage>
</organism>
<comment type="caution">
    <text evidence="2">The sequence shown here is derived from an EMBL/GenBank/DDBJ whole genome shotgun (WGS) entry which is preliminary data.</text>
</comment>
<feature type="domain" description="HTH cro/C1-type" evidence="1">
    <location>
        <begin position="21"/>
        <end position="70"/>
    </location>
</feature>
<evidence type="ECO:0000313" key="3">
    <source>
        <dbReference type="Proteomes" id="UP000295142"/>
    </source>
</evidence>